<evidence type="ECO:0000256" key="7">
    <source>
        <dbReference type="HAMAP-Rule" id="MF_00372"/>
    </source>
</evidence>
<feature type="binding site" evidence="7">
    <location>
        <position position="190"/>
    </location>
    <ligand>
        <name>4-imidazolone-5-propanoate</name>
        <dbReference type="ChEBI" id="CHEBI:77893"/>
    </ligand>
</feature>
<evidence type="ECO:0000256" key="6">
    <source>
        <dbReference type="ARBA" id="ARBA00023004"/>
    </source>
</evidence>
<dbReference type="NCBIfam" id="TIGR01224">
    <property type="entry name" value="hutI"/>
    <property type="match status" value="1"/>
</dbReference>
<dbReference type="EMBL" id="NPCC01000009">
    <property type="protein sequence ID" value="PAE89314.1"/>
    <property type="molecule type" value="Genomic_DNA"/>
</dbReference>
<feature type="binding site" evidence="7">
    <location>
        <position position="333"/>
    </location>
    <ligand>
        <name>N-formimidoyl-L-glutamate</name>
        <dbReference type="ChEBI" id="CHEBI:58928"/>
    </ligand>
</feature>
<dbReference type="FunFam" id="3.20.20.140:FF:000007">
    <property type="entry name" value="Imidazolonepropionase"/>
    <property type="match status" value="1"/>
</dbReference>
<feature type="binding site" evidence="7">
    <location>
        <position position="255"/>
    </location>
    <ligand>
        <name>Fe(3+)</name>
        <dbReference type="ChEBI" id="CHEBI:29034"/>
    </ligand>
</feature>
<feature type="binding site" evidence="7">
    <location>
        <position position="334"/>
    </location>
    <ligand>
        <name>4-imidazolone-5-propanoate</name>
        <dbReference type="ChEBI" id="CHEBI:77893"/>
    </ligand>
</feature>
<dbReference type="GO" id="GO:0050480">
    <property type="term" value="F:imidazolonepropionase activity"/>
    <property type="evidence" value="ECO:0007669"/>
    <property type="project" value="UniProtKB-UniRule"/>
</dbReference>
<evidence type="ECO:0000313" key="9">
    <source>
        <dbReference type="EMBL" id="PAE89314.1"/>
    </source>
</evidence>
<keyword evidence="2 7" id="KW-0479">Metal-binding</keyword>
<evidence type="ECO:0000256" key="3">
    <source>
        <dbReference type="ARBA" id="ARBA00022801"/>
    </source>
</evidence>
<proteinExistence type="inferred from homology"/>
<keyword evidence="4 7" id="KW-0369">Histidine metabolism</keyword>
<dbReference type="Gene3D" id="3.20.20.140">
    <property type="entry name" value="Metal-dependent hydrolases"/>
    <property type="match status" value="1"/>
</dbReference>
<feature type="domain" description="Amidohydrolase-related" evidence="8">
    <location>
        <begin position="76"/>
        <end position="417"/>
    </location>
</feature>
<feature type="binding site" evidence="7">
    <location>
        <position position="329"/>
    </location>
    <ligand>
        <name>Zn(2+)</name>
        <dbReference type="ChEBI" id="CHEBI:29105"/>
    </ligand>
</feature>
<feature type="binding site" evidence="7">
    <location>
        <position position="255"/>
    </location>
    <ligand>
        <name>Zn(2+)</name>
        <dbReference type="ChEBI" id="CHEBI:29105"/>
    </ligand>
</feature>
<dbReference type="InterPro" id="IPR006680">
    <property type="entry name" value="Amidohydro-rel"/>
</dbReference>
<feature type="binding site" evidence="7">
    <location>
        <position position="85"/>
    </location>
    <ligand>
        <name>Fe(3+)</name>
        <dbReference type="ChEBI" id="CHEBI:29034"/>
    </ligand>
</feature>
<sequence length="447" mass="47957">MAELLYLKEAEQVVTVAGASDKPKVGEDLSEIGVIERGSVIVEGEKIVFAGTDADARHYLQKRSGKVKTIEATGKILTPGLVDPHTHLVFAGSREQELTMRLKGKSYMSILQAGGGILSTTKSTRAATADQLAHESRLRLDRFLQHGVTTVEAKSGYGLATDAELKQLRVAQQLNNEHPVDVVSTFMGAHAIPPEWKQDPDGFVQLVAEEMIPQVAAENLAEFCDVFCEEGVFTVAQSQYILEEGKKHGLKPKIHADELVSFGGAELAAKVGAVSADHLLKASPTGIEQMAEAGVIAVLLPGTAFFLMTEPANARAMIEAGVPVALSTDRNPGSSPTESLPFIMNLACLTMKMTPEEVLAASTINAAHAIGRAKDIGSIEAGKNADLVLFDAPNYQTLQYNYAVNRVDTVMKAGKIVVEGGVLLEKTDNQRCSLATEDRGTRPIWQK</sequence>
<dbReference type="RefSeq" id="WP_095326419.1">
    <property type="nucleotide sequence ID" value="NZ_NPCC01000009.1"/>
</dbReference>
<comment type="subcellular location">
    <subcellularLocation>
        <location evidence="7">Cytoplasm</location>
    </subcellularLocation>
</comment>
<feature type="binding site" evidence="7">
    <location>
        <position position="331"/>
    </location>
    <ligand>
        <name>N-formimidoyl-L-glutamate</name>
        <dbReference type="ChEBI" id="CHEBI:58928"/>
    </ligand>
</feature>
<dbReference type="UniPathway" id="UPA00379">
    <property type="reaction ID" value="UER00551"/>
</dbReference>
<dbReference type="Pfam" id="PF01979">
    <property type="entry name" value="Amidohydro_1"/>
    <property type="match status" value="1"/>
</dbReference>
<keyword evidence="3 7" id="KW-0378">Hydrolase</keyword>
<protein>
    <recommendedName>
        <fullName evidence="1 7">Imidazolonepropionase</fullName>
        <ecNumber evidence="1 7">3.5.2.7</ecNumber>
    </recommendedName>
    <alternativeName>
        <fullName evidence="7">Imidazolone-5-propionate hydrolase</fullName>
    </alternativeName>
</protein>
<feature type="binding site" evidence="7">
    <location>
        <position position="94"/>
    </location>
    <ligand>
        <name>4-imidazolone-5-propanoate</name>
        <dbReference type="ChEBI" id="CHEBI:77893"/>
    </ligand>
</feature>
<dbReference type="GO" id="GO:0005737">
    <property type="term" value="C:cytoplasm"/>
    <property type="evidence" value="ECO:0007669"/>
    <property type="project" value="UniProtKB-SubCell"/>
</dbReference>
<comment type="catalytic activity">
    <reaction evidence="7">
        <text>4-imidazolone-5-propanoate + H2O = N-formimidoyl-L-glutamate</text>
        <dbReference type="Rhea" id="RHEA:23660"/>
        <dbReference type="ChEBI" id="CHEBI:15377"/>
        <dbReference type="ChEBI" id="CHEBI:58928"/>
        <dbReference type="ChEBI" id="CHEBI:77893"/>
        <dbReference type="EC" id="3.5.2.7"/>
    </reaction>
</comment>
<dbReference type="AlphaFoldDB" id="A0A268P0N2"/>
<organism evidence="9 10">
    <name type="scientific">Shouchella clausii</name>
    <name type="common">Alkalihalobacillus clausii</name>
    <dbReference type="NCBI Taxonomy" id="79880"/>
    <lineage>
        <taxon>Bacteria</taxon>
        <taxon>Bacillati</taxon>
        <taxon>Bacillota</taxon>
        <taxon>Bacilli</taxon>
        <taxon>Bacillales</taxon>
        <taxon>Bacillaceae</taxon>
        <taxon>Shouchella</taxon>
    </lineage>
</organism>
<accession>A0A268P0N2</accession>
<dbReference type="GO" id="GO:0005506">
    <property type="term" value="F:iron ion binding"/>
    <property type="evidence" value="ECO:0007669"/>
    <property type="project" value="UniProtKB-UniRule"/>
</dbReference>
<reference evidence="9 10" key="1">
    <citation type="submission" date="2017-07" db="EMBL/GenBank/DDBJ databases">
        <title>Isolation and whole genome analysis of endospore-forming bacteria from heroin.</title>
        <authorList>
            <person name="Kalinowski J."/>
            <person name="Ahrens B."/>
            <person name="Al-Dilaimi A."/>
            <person name="Winkler A."/>
            <person name="Wibberg D."/>
            <person name="Schleenbecker U."/>
            <person name="Ruckert C."/>
            <person name="Wolfel R."/>
            <person name="Grass G."/>
        </authorList>
    </citation>
    <scope>NUCLEOTIDE SEQUENCE [LARGE SCALE GENOMIC DNA]</scope>
    <source>
        <strain evidence="9 10">7539</strain>
    </source>
</reference>
<evidence type="ECO:0000259" key="8">
    <source>
        <dbReference type="Pfam" id="PF01979"/>
    </source>
</evidence>
<gene>
    <name evidence="7" type="primary">hutI</name>
    <name evidence="9" type="ORF">CHH72_08470</name>
</gene>
<dbReference type="InterPro" id="IPR011059">
    <property type="entry name" value="Metal-dep_hydrolase_composite"/>
</dbReference>
<dbReference type="Gene3D" id="2.30.40.10">
    <property type="entry name" value="Urease, subunit C, domain 1"/>
    <property type="match status" value="1"/>
</dbReference>
<dbReference type="GO" id="GO:0019557">
    <property type="term" value="P:L-histidine catabolic process to glutamate and formate"/>
    <property type="evidence" value="ECO:0007669"/>
    <property type="project" value="UniProtKB-UniPathway"/>
</dbReference>
<feature type="binding site" evidence="7">
    <location>
        <position position="87"/>
    </location>
    <ligand>
        <name>Zn(2+)</name>
        <dbReference type="ChEBI" id="CHEBI:29105"/>
    </ligand>
</feature>
<dbReference type="InterPro" id="IPR032466">
    <property type="entry name" value="Metal_Hydrolase"/>
</dbReference>
<dbReference type="GO" id="GO:0008270">
    <property type="term" value="F:zinc ion binding"/>
    <property type="evidence" value="ECO:0007669"/>
    <property type="project" value="UniProtKB-UniRule"/>
</dbReference>
<dbReference type="CDD" id="cd01296">
    <property type="entry name" value="Imidazolone-5PH"/>
    <property type="match status" value="1"/>
</dbReference>
<evidence type="ECO:0000256" key="2">
    <source>
        <dbReference type="ARBA" id="ARBA00022723"/>
    </source>
</evidence>
<evidence type="ECO:0000256" key="4">
    <source>
        <dbReference type="ARBA" id="ARBA00022808"/>
    </source>
</evidence>
<feature type="binding site" evidence="7">
    <location>
        <position position="329"/>
    </location>
    <ligand>
        <name>Fe(3+)</name>
        <dbReference type="ChEBI" id="CHEBI:29034"/>
    </ligand>
</feature>
<comment type="function">
    <text evidence="7">Catalyzes the hydrolytic cleavage of the carbon-nitrogen bond in imidazolone-5-propanoate to yield N-formimidoyl-L-glutamate. It is the third step in the universal histidine degradation pathway.</text>
</comment>
<feature type="binding site" evidence="7">
    <location>
        <position position="157"/>
    </location>
    <ligand>
        <name>4-imidazolone-5-propanoate</name>
        <dbReference type="ChEBI" id="CHEBI:77893"/>
    </ligand>
</feature>
<keyword evidence="7" id="KW-0963">Cytoplasm</keyword>
<dbReference type="SUPFAM" id="SSF51556">
    <property type="entry name" value="Metallo-dependent hydrolases"/>
    <property type="match status" value="1"/>
</dbReference>
<dbReference type="Proteomes" id="UP000216207">
    <property type="component" value="Unassembled WGS sequence"/>
</dbReference>
<dbReference type="SUPFAM" id="SSF51338">
    <property type="entry name" value="Composite domain of metallo-dependent hydrolases"/>
    <property type="match status" value="1"/>
</dbReference>
<evidence type="ECO:0000313" key="10">
    <source>
        <dbReference type="Proteomes" id="UP000216207"/>
    </source>
</evidence>
<comment type="cofactor">
    <cofactor evidence="7">
        <name>Zn(2+)</name>
        <dbReference type="ChEBI" id="CHEBI:29105"/>
    </cofactor>
    <cofactor evidence="7">
        <name>Fe(3+)</name>
        <dbReference type="ChEBI" id="CHEBI:29034"/>
    </cofactor>
    <text evidence="7">Binds 1 zinc or iron ion per subunit.</text>
</comment>
<comment type="pathway">
    <text evidence="7">Amino-acid degradation; L-histidine degradation into L-glutamate; N-formimidoyl-L-glutamate from L-histidine: step 3/3.</text>
</comment>
<dbReference type="PANTHER" id="PTHR42752">
    <property type="entry name" value="IMIDAZOLONEPROPIONASE"/>
    <property type="match status" value="1"/>
</dbReference>
<keyword evidence="6 7" id="KW-0408">Iron</keyword>
<dbReference type="PANTHER" id="PTHR42752:SF1">
    <property type="entry name" value="IMIDAZOLONEPROPIONASE-RELATED"/>
    <property type="match status" value="1"/>
</dbReference>
<feature type="binding site" evidence="7">
    <location>
        <position position="85"/>
    </location>
    <ligand>
        <name>Zn(2+)</name>
        <dbReference type="ChEBI" id="CHEBI:29105"/>
    </ligand>
</feature>
<feature type="binding site" evidence="7">
    <location>
        <position position="258"/>
    </location>
    <ligand>
        <name>4-imidazolone-5-propanoate</name>
        <dbReference type="ChEBI" id="CHEBI:77893"/>
    </ligand>
</feature>
<dbReference type="HAMAP" id="MF_00372">
    <property type="entry name" value="HutI"/>
    <property type="match status" value="1"/>
</dbReference>
<evidence type="ECO:0000256" key="5">
    <source>
        <dbReference type="ARBA" id="ARBA00022833"/>
    </source>
</evidence>
<feature type="binding site" evidence="7">
    <location>
        <position position="87"/>
    </location>
    <ligand>
        <name>Fe(3+)</name>
        <dbReference type="ChEBI" id="CHEBI:29034"/>
    </ligand>
</feature>
<name>A0A268P0N2_SHOCL</name>
<dbReference type="GO" id="GO:0019556">
    <property type="term" value="P:L-histidine catabolic process to glutamate and formamide"/>
    <property type="evidence" value="ECO:0007669"/>
    <property type="project" value="UniProtKB-UniRule"/>
</dbReference>
<keyword evidence="5 7" id="KW-0862">Zinc</keyword>
<feature type="binding site" evidence="7">
    <location>
        <position position="157"/>
    </location>
    <ligand>
        <name>N-formimidoyl-L-glutamate</name>
        <dbReference type="ChEBI" id="CHEBI:58928"/>
    </ligand>
</feature>
<evidence type="ECO:0000256" key="1">
    <source>
        <dbReference type="ARBA" id="ARBA00012864"/>
    </source>
</evidence>
<comment type="caution">
    <text evidence="9">The sequence shown here is derived from an EMBL/GenBank/DDBJ whole genome shotgun (WGS) entry which is preliminary data.</text>
</comment>
<dbReference type="EC" id="3.5.2.7" evidence="1 7"/>
<dbReference type="InterPro" id="IPR005920">
    <property type="entry name" value="HutI"/>
</dbReference>
<comment type="similarity">
    <text evidence="7">Belongs to the metallo-dependent hydrolases superfamily. HutI family.</text>
</comment>